<name>A0A5B7K764_PORTR</name>
<comment type="caution">
    <text evidence="3">The sequence shown here is derived from an EMBL/GenBank/DDBJ whole genome shotgun (WGS) entry which is preliminary data.</text>
</comment>
<reference evidence="3 4" key="1">
    <citation type="submission" date="2019-05" db="EMBL/GenBank/DDBJ databases">
        <title>Another draft genome of Portunus trituberculatus and its Hox gene families provides insights of decapod evolution.</title>
        <authorList>
            <person name="Jeong J.-H."/>
            <person name="Song I."/>
            <person name="Kim S."/>
            <person name="Choi T."/>
            <person name="Kim D."/>
            <person name="Ryu S."/>
            <person name="Kim W."/>
        </authorList>
    </citation>
    <scope>NUCLEOTIDE SEQUENCE [LARGE SCALE GENOMIC DNA]</scope>
    <source>
        <tissue evidence="3">Muscle</tissue>
    </source>
</reference>
<dbReference type="AlphaFoldDB" id="A0A5B7K764"/>
<evidence type="ECO:0000313" key="3">
    <source>
        <dbReference type="EMBL" id="MPD02444.1"/>
    </source>
</evidence>
<keyword evidence="2" id="KW-0732">Signal</keyword>
<keyword evidence="4" id="KW-1185">Reference proteome</keyword>
<sequence length="115" mass="12391">MSLVVVVMVASVCLHPCVVKRLSCLRSRLLAVSVFELPSAVMLHRLAAFSPTHSLTHSLAKPTPTHPHNPDTALRPHLHPHLCAAPASLRRAEDGERRAAGGGGGDVLWWRRSSG</sequence>
<dbReference type="EMBL" id="VSRR010131464">
    <property type="protein sequence ID" value="MPD02444.1"/>
    <property type="molecule type" value="Genomic_DNA"/>
</dbReference>
<evidence type="ECO:0008006" key="5">
    <source>
        <dbReference type="Google" id="ProtNLM"/>
    </source>
</evidence>
<dbReference type="Proteomes" id="UP000324222">
    <property type="component" value="Unassembled WGS sequence"/>
</dbReference>
<evidence type="ECO:0000256" key="1">
    <source>
        <dbReference type="SAM" id="MobiDB-lite"/>
    </source>
</evidence>
<organism evidence="3 4">
    <name type="scientific">Portunus trituberculatus</name>
    <name type="common">Swimming crab</name>
    <name type="synonym">Neptunus trituberculatus</name>
    <dbReference type="NCBI Taxonomy" id="210409"/>
    <lineage>
        <taxon>Eukaryota</taxon>
        <taxon>Metazoa</taxon>
        <taxon>Ecdysozoa</taxon>
        <taxon>Arthropoda</taxon>
        <taxon>Crustacea</taxon>
        <taxon>Multicrustacea</taxon>
        <taxon>Malacostraca</taxon>
        <taxon>Eumalacostraca</taxon>
        <taxon>Eucarida</taxon>
        <taxon>Decapoda</taxon>
        <taxon>Pleocyemata</taxon>
        <taxon>Brachyura</taxon>
        <taxon>Eubrachyura</taxon>
        <taxon>Portunoidea</taxon>
        <taxon>Portunidae</taxon>
        <taxon>Portuninae</taxon>
        <taxon>Portunus</taxon>
    </lineage>
</organism>
<gene>
    <name evidence="3" type="ORF">E2C01_098028</name>
</gene>
<feature type="signal peptide" evidence="2">
    <location>
        <begin position="1"/>
        <end position="19"/>
    </location>
</feature>
<evidence type="ECO:0000313" key="4">
    <source>
        <dbReference type="Proteomes" id="UP000324222"/>
    </source>
</evidence>
<accession>A0A5B7K764</accession>
<evidence type="ECO:0000256" key="2">
    <source>
        <dbReference type="SAM" id="SignalP"/>
    </source>
</evidence>
<feature type="region of interest" description="Disordered" evidence="1">
    <location>
        <begin position="57"/>
        <end position="77"/>
    </location>
</feature>
<protein>
    <recommendedName>
        <fullName evidence="5">Secreted protein</fullName>
    </recommendedName>
</protein>
<proteinExistence type="predicted"/>
<feature type="chain" id="PRO_5022968236" description="Secreted protein" evidence="2">
    <location>
        <begin position="20"/>
        <end position="115"/>
    </location>
</feature>